<protein>
    <submittedName>
        <fullName evidence="5">MarR family transcriptional regulator</fullName>
    </submittedName>
</protein>
<evidence type="ECO:0000259" key="4">
    <source>
        <dbReference type="PROSITE" id="PS50995"/>
    </source>
</evidence>
<feature type="domain" description="HTH marR-type" evidence="4">
    <location>
        <begin position="1"/>
        <end position="137"/>
    </location>
</feature>
<dbReference type="AlphaFoldDB" id="A0A3M0AA09"/>
<evidence type="ECO:0000313" key="6">
    <source>
        <dbReference type="Proteomes" id="UP000267187"/>
    </source>
</evidence>
<comment type="caution">
    <text evidence="5">The sequence shown here is derived from an EMBL/GenBank/DDBJ whole genome shotgun (WGS) entry which is preliminary data.</text>
</comment>
<evidence type="ECO:0000256" key="3">
    <source>
        <dbReference type="ARBA" id="ARBA00023163"/>
    </source>
</evidence>
<dbReference type="SUPFAM" id="SSF46785">
    <property type="entry name" value="Winged helix' DNA-binding domain"/>
    <property type="match status" value="1"/>
</dbReference>
<dbReference type="GO" id="GO:0003677">
    <property type="term" value="F:DNA binding"/>
    <property type="evidence" value="ECO:0007669"/>
    <property type="project" value="UniProtKB-KW"/>
</dbReference>
<dbReference type="EMBL" id="REFJ01000002">
    <property type="protein sequence ID" value="RMA81124.1"/>
    <property type="molecule type" value="Genomic_DNA"/>
</dbReference>
<dbReference type="InterPro" id="IPR052067">
    <property type="entry name" value="Metal_resp_HTH_trans_reg"/>
</dbReference>
<dbReference type="PROSITE" id="PS50995">
    <property type="entry name" value="HTH_MARR_2"/>
    <property type="match status" value="1"/>
</dbReference>
<name>A0A3M0AA09_9GAMM</name>
<dbReference type="PANTHER" id="PTHR35790">
    <property type="entry name" value="HTH-TYPE TRANSCRIPTIONAL REGULATOR PCHR"/>
    <property type="match status" value="1"/>
</dbReference>
<evidence type="ECO:0000313" key="5">
    <source>
        <dbReference type="EMBL" id="RMA81124.1"/>
    </source>
</evidence>
<organism evidence="5 6">
    <name type="scientific">Umboniibacter marinipuniceus</name>
    <dbReference type="NCBI Taxonomy" id="569599"/>
    <lineage>
        <taxon>Bacteria</taxon>
        <taxon>Pseudomonadati</taxon>
        <taxon>Pseudomonadota</taxon>
        <taxon>Gammaproteobacteria</taxon>
        <taxon>Cellvibrionales</taxon>
        <taxon>Cellvibrionaceae</taxon>
        <taxon>Umboniibacter</taxon>
    </lineage>
</organism>
<dbReference type="InterPro" id="IPR000835">
    <property type="entry name" value="HTH_MarR-typ"/>
</dbReference>
<dbReference type="Pfam" id="PF12802">
    <property type="entry name" value="MarR_2"/>
    <property type="match status" value="1"/>
</dbReference>
<evidence type="ECO:0000256" key="1">
    <source>
        <dbReference type="ARBA" id="ARBA00023015"/>
    </source>
</evidence>
<dbReference type="SMART" id="SM00347">
    <property type="entry name" value="HTH_MARR"/>
    <property type="match status" value="1"/>
</dbReference>
<keyword evidence="3" id="KW-0804">Transcription</keyword>
<dbReference type="RefSeq" id="WP_121876282.1">
    <property type="nucleotide sequence ID" value="NZ_REFJ01000002.1"/>
</dbReference>
<sequence>MELAQFLPYRLSVLSNVVSNAISEYYADRFNLSISGWRVIALLAQKPGSTAVDLASMTQMDKVAISRAVSSLVQMGYIEREPCTIDRRRAYLTLTDKGIEIYNDIVPVAQSYEEKLLASLSETKRKQLDNLIAELQCNANTLTKSV</sequence>
<keyword evidence="2" id="KW-0238">DNA-binding</keyword>
<keyword evidence="6" id="KW-1185">Reference proteome</keyword>
<dbReference type="InterPro" id="IPR023187">
    <property type="entry name" value="Tscrpt_reg_MarR-type_CS"/>
</dbReference>
<dbReference type="PANTHER" id="PTHR35790:SF4">
    <property type="entry name" value="HTH-TYPE TRANSCRIPTIONAL REGULATOR PCHR"/>
    <property type="match status" value="1"/>
</dbReference>
<gene>
    <name evidence="5" type="ORF">DFR27_0922</name>
</gene>
<dbReference type="PRINTS" id="PR00598">
    <property type="entry name" value="HTHMARR"/>
</dbReference>
<reference evidence="5 6" key="1">
    <citation type="submission" date="2018-10" db="EMBL/GenBank/DDBJ databases">
        <title>Genomic Encyclopedia of Type Strains, Phase IV (KMG-IV): sequencing the most valuable type-strain genomes for metagenomic binning, comparative biology and taxonomic classification.</title>
        <authorList>
            <person name="Goeker M."/>
        </authorList>
    </citation>
    <scope>NUCLEOTIDE SEQUENCE [LARGE SCALE GENOMIC DNA]</scope>
    <source>
        <strain evidence="5 6">DSM 25080</strain>
    </source>
</reference>
<dbReference type="PROSITE" id="PS01117">
    <property type="entry name" value="HTH_MARR_1"/>
    <property type="match status" value="1"/>
</dbReference>
<dbReference type="Proteomes" id="UP000267187">
    <property type="component" value="Unassembled WGS sequence"/>
</dbReference>
<dbReference type="GO" id="GO:0003700">
    <property type="term" value="F:DNA-binding transcription factor activity"/>
    <property type="evidence" value="ECO:0007669"/>
    <property type="project" value="InterPro"/>
</dbReference>
<proteinExistence type="predicted"/>
<dbReference type="Gene3D" id="1.10.10.10">
    <property type="entry name" value="Winged helix-like DNA-binding domain superfamily/Winged helix DNA-binding domain"/>
    <property type="match status" value="1"/>
</dbReference>
<evidence type="ECO:0000256" key="2">
    <source>
        <dbReference type="ARBA" id="ARBA00023125"/>
    </source>
</evidence>
<dbReference type="InterPro" id="IPR036388">
    <property type="entry name" value="WH-like_DNA-bd_sf"/>
</dbReference>
<keyword evidence="1" id="KW-0805">Transcription regulation</keyword>
<dbReference type="OrthoDB" id="8906692at2"/>
<dbReference type="InterPro" id="IPR036390">
    <property type="entry name" value="WH_DNA-bd_sf"/>
</dbReference>
<accession>A0A3M0AA09</accession>